<dbReference type="EMBL" id="CACRSJ010000106">
    <property type="protein sequence ID" value="VYS57871.1"/>
    <property type="molecule type" value="Genomic_DNA"/>
</dbReference>
<reference evidence="1 2" key="1">
    <citation type="submission" date="2019-11" db="EMBL/GenBank/DDBJ databases">
        <authorList>
            <person name="Jiao W.-B."/>
            <person name="Schneeberger K."/>
        </authorList>
    </citation>
    <scope>NUCLEOTIDE SEQUENCE [LARGE SCALE GENOMIC DNA]</scope>
    <source>
        <strain evidence="2">cv. An-1</strain>
    </source>
</reference>
<organism evidence="1 2">
    <name type="scientific">Arabidopsis thaliana</name>
    <name type="common">Mouse-ear cress</name>
    <dbReference type="NCBI Taxonomy" id="3702"/>
    <lineage>
        <taxon>Eukaryota</taxon>
        <taxon>Viridiplantae</taxon>
        <taxon>Streptophyta</taxon>
        <taxon>Embryophyta</taxon>
        <taxon>Tracheophyta</taxon>
        <taxon>Spermatophyta</taxon>
        <taxon>Magnoliopsida</taxon>
        <taxon>eudicotyledons</taxon>
        <taxon>Gunneridae</taxon>
        <taxon>Pentapetalae</taxon>
        <taxon>rosids</taxon>
        <taxon>malvids</taxon>
        <taxon>Brassicales</taxon>
        <taxon>Brassicaceae</taxon>
        <taxon>Camelineae</taxon>
        <taxon>Arabidopsis</taxon>
    </lineage>
</organism>
<name>A0A654FHG8_ARATH</name>
<evidence type="ECO:0000313" key="2">
    <source>
        <dbReference type="Proteomes" id="UP000426265"/>
    </source>
</evidence>
<protein>
    <submittedName>
        <fullName evidence="1">Uncharacterized protein</fullName>
    </submittedName>
</protein>
<gene>
    <name evidence="1" type="ORF">AN1_LOCUS13318</name>
</gene>
<evidence type="ECO:0000313" key="1">
    <source>
        <dbReference type="EMBL" id="VYS57871.1"/>
    </source>
</evidence>
<dbReference type="AlphaFoldDB" id="A0A654FHG8"/>
<accession>A0A654FHG8</accession>
<sequence length="34" mass="4028">MEITPRVFVGVVEVPPTFIFFKIKVYVFCLVVYF</sequence>
<proteinExistence type="predicted"/>
<dbReference type="Proteomes" id="UP000426265">
    <property type="component" value="Unassembled WGS sequence"/>
</dbReference>